<evidence type="ECO:0000313" key="3">
    <source>
        <dbReference type="Proteomes" id="UP000570474"/>
    </source>
</evidence>
<dbReference type="InterPro" id="IPR038636">
    <property type="entry name" value="Wzi_sf"/>
</dbReference>
<evidence type="ECO:0008006" key="4">
    <source>
        <dbReference type="Google" id="ProtNLM"/>
    </source>
</evidence>
<feature type="signal peptide" evidence="1">
    <location>
        <begin position="1"/>
        <end position="19"/>
    </location>
</feature>
<keyword evidence="3" id="KW-1185">Reference proteome</keyword>
<protein>
    <recommendedName>
        <fullName evidence="4">Gliding motility protein RemB</fullName>
    </recommendedName>
</protein>
<sequence length="529" mass="61248">MKHLVWVTAILLLARAASAQEKLPVILPYNHMNIRELYLDSSNHHTAFKPILHVDTSAMYTQQDTVKRSLLYRKLFQEHLLEFRNKDYNVFIDFLPDFQIGKSREGGRTNWLNTRGAIVQANIGTKFYFESSFYENQGKFPYYLDQYIWKNGIVPGQGGVKDFSGGKAFDYNYANALLSYTPNKYLNVTAGYGQNFIGDGYRSLILSDIQFSYPYLRLTGNLGSVQYTAMWAQFMDKHSKDFAAAYNDLGYYKKWGVFHFLDWNVNKRLTIGLFDAVIWPDADSSGRKRGFDWSYMNPIIFLRSAEFSEGSSDNALVGANFKYKLLPKTTVYGQLVLDEFKLKEVFGGKGWWANKQSWQLGFRSFDLFKVKNLDLQGEYNAVRPYTYSYKSTLINYEHYNQSLAHPLGANFQEVLGIATYRYKRWYGRGELMYAKYGDDPDAQTNFGHDISKPYTTHPNEYGNWIGQGIKTNLLYAQGTVAYILNPKYNLRVEASLAARRLKNDITGSKTDLIFNFGLRSSFRQFYYDF</sequence>
<dbReference type="AlphaFoldDB" id="A0A847RXB6"/>
<accession>A0A847RXB6</accession>
<dbReference type="Proteomes" id="UP000570474">
    <property type="component" value="Unassembled WGS sequence"/>
</dbReference>
<comment type="caution">
    <text evidence="2">The sequence shown here is derived from an EMBL/GenBank/DDBJ whole genome shotgun (WGS) entry which is preliminary data.</text>
</comment>
<feature type="chain" id="PRO_5032421248" description="Gliding motility protein RemB" evidence="1">
    <location>
        <begin position="20"/>
        <end position="529"/>
    </location>
</feature>
<evidence type="ECO:0000256" key="1">
    <source>
        <dbReference type="SAM" id="SignalP"/>
    </source>
</evidence>
<keyword evidence="1" id="KW-0732">Signal</keyword>
<gene>
    <name evidence="2" type="ORF">HGH92_13340</name>
</gene>
<proteinExistence type="predicted"/>
<organism evidence="2 3">
    <name type="scientific">Chitinophaga varians</name>
    <dbReference type="NCBI Taxonomy" id="2202339"/>
    <lineage>
        <taxon>Bacteria</taxon>
        <taxon>Pseudomonadati</taxon>
        <taxon>Bacteroidota</taxon>
        <taxon>Chitinophagia</taxon>
        <taxon>Chitinophagales</taxon>
        <taxon>Chitinophagaceae</taxon>
        <taxon>Chitinophaga</taxon>
    </lineage>
</organism>
<dbReference type="RefSeq" id="WP_168871194.1">
    <property type="nucleotide sequence ID" value="NZ_JABAIA010000001.1"/>
</dbReference>
<dbReference type="EMBL" id="JABAIA010000001">
    <property type="protein sequence ID" value="NLR65297.1"/>
    <property type="molecule type" value="Genomic_DNA"/>
</dbReference>
<reference evidence="2 3" key="1">
    <citation type="submission" date="2020-04" db="EMBL/GenBank/DDBJ databases">
        <authorList>
            <person name="Yin C."/>
        </authorList>
    </citation>
    <scope>NUCLEOTIDE SEQUENCE [LARGE SCALE GENOMIC DNA]</scope>
    <source>
        <strain evidence="2 3">Ae27</strain>
    </source>
</reference>
<evidence type="ECO:0000313" key="2">
    <source>
        <dbReference type="EMBL" id="NLR65297.1"/>
    </source>
</evidence>
<name>A0A847RXB6_9BACT</name>
<dbReference type="Gene3D" id="2.40.160.130">
    <property type="entry name" value="Capsule assembly protein Wzi"/>
    <property type="match status" value="1"/>
</dbReference>